<proteinExistence type="predicted"/>
<accession>A0ABU4W261</accession>
<gene>
    <name evidence="2" type="ORF">RMS29_21880</name>
</gene>
<comment type="caution">
    <text evidence="2">The sequence shown here is derived from an EMBL/GenBank/DDBJ whole genome shotgun (WGS) entry which is preliminary data.</text>
</comment>
<dbReference type="EMBL" id="JAVRAD010000012">
    <property type="protein sequence ID" value="MDX8331869.1"/>
    <property type="molecule type" value="Genomic_DNA"/>
</dbReference>
<name>A0ABU4W261_9HYPH</name>
<keyword evidence="1" id="KW-0732">Signal</keyword>
<evidence type="ECO:0000256" key="1">
    <source>
        <dbReference type="SAM" id="SignalP"/>
    </source>
</evidence>
<organism evidence="2 3">
    <name type="scientific">Agrobacterium rosae</name>
    <dbReference type="NCBI Taxonomy" id="1972867"/>
    <lineage>
        <taxon>Bacteria</taxon>
        <taxon>Pseudomonadati</taxon>
        <taxon>Pseudomonadota</taxon>
        <taxon>Alphaproteobacteria</taxon>
        <taxon>Hyphomicrobiales</taxon>
        <taxon>Rhizobiaceae</taxon>
        <taxon>Rhizobium/Agrobacterium group</taxon>
        <taxon>Agrobacterium</taxon>
    </lineage>
</organism>
<keyword evidence="3" id="KW-1185">Reference proteome</keyword>
<protein>
    <submittedName>
        <fullName evidence="2">Uncharacterized protein</fullName>
    </submittedName>
</protein>
<feature type="chain" id="PRO_5045292758" evidence="1">
    <location>
        <begin position="24"/>
        <end position="146"/>
    </location>
</feature>
<evidence type="ECO:0000313" key="2">
    <source>
        <dbReference type="EMBL" id="MDX8331869.1"/>
    </source>
</evidence>
<evidence type="ECO:0000313" key="3">
    <source>
        <dbReference type="Proteomes" id="UP001277561"/>
    </source>
</evidence>
<feature type="signal peptide" evidence="1">
    <location>
        <begin position="1"/>
        <end position="23"/>
    </location>
</feature>
<sequence>MSIWKYRGAFLLPFTLATSSAVAADNPMWRFGLDWECAYTQVAVCERQVTCSTRAASGVVSVHYADNNVISSGGNPVAIRRHYVQAIAGSPIVSEVKIELENNETLWLNPADASGIYSKNWLGVLMSPKGGVVISEMRPLICSPAS</sequence>
<reference evidence="2" key="1">
    <citation type="journal article" date="2023" name="Phytobiomes J">
        <title>Deciphering the key players within the bacterial microbiota associated with aerial crown gall tumors on rhododendron: Insights into the gallobiome.</title>
        <authorList>
            <person name="Kuzmanovic N."/>
            <person name="Nesme J."/>
            <person name="Wolf J."/>
            <person name="Neumann-Schaal M."/>
            <person name="Petersen J."/>
            <person name="Fernandez-Gnecco G."/>
            <person name="Sproeer C."/>
            <person name="Bunk B."/>
            <person name="Overmann J."/>
            <person name="Sorensen S.J."/>
            <person name="Idczak E."/>
            <person name="Smalla K."/>
        </authorList>
    </citation>
    <scope>NUCLEOTIDE SEQUENCE [LARGE SCALE GENOMIC DNA]</scope>
    <source>
        <strain evidence="2">Rho-14.1</strain>
    </source>
</reference>
<dbReference type="Proteomes" id="UP001277561">
    <property type="component" value="Unassembled WGS sequence"/>
</dbReference>